<name>A0AC54ZER3_ORYAF</name>
<proteinExistence type="predicted"/>
<sequence>MVKGCNTEDTEKSRKGPAAKPEGSLTFSDVVVTFTREEWRLLDPAQRALCQDVMLENYSNLVSIGYRGSKPDALSRLEQGEQPWTVVDDSHSRIFSGGKPHVCSECGKGFNHKGSLVIHQRTHTGEKPYVCGECGKGFNRKGSLVTHQRIHTGEKPYVCSECGKGFNHKGSLVIHQRTHTGEKPYVCNECEKGFIHKGDLTIHQRTHTGEKPYVCCECGKAFARKGQLIIHQRIHSGEKPYLCGECGKAFIHKGHLIIHQRIHTGERPYKTFHCSECEKVFESKSKLIVHQKSHTGKTLYSCNERGKTCAHASSCFSHERKHTREKHVDSVRVENPSRASHSSSHSSAVTQAKSPVSTVTVQMPTVAAQASQLASLCEGRIHYAPHRSGAAFALQK</sequence>
<evidence type="ECO:0000313" key="2">
    <source>
        <dbReference type="RefSeq" id="XP_042639118.1"/>
    </source>
</evidence>
<reference evidence="2" key="1">
    <citation type="submission" date="2025-08" db="UniProtKB">
        <authorList>
            <consortium name="RefSeq"/>
        </authorList>
    </citation>
    <scope>IDENTIFICATION</scope>
</reference>
<dbReference type="RefSeq" id="XP_042639118.1">
    <property type="nucleotide sequence ID" value="XM_042783184.1"/>
</dbReference>
<accession>A0AC54ZER3</accession>
<evidence type="ECO:0000313" key="1">
    <source>
        <dbReference type="Proteomes" id="UP000694850"/>
    </source>
</evidence>
<protein>
    <submittedName>
        <fullName evidence="2">Zinc finger protein 577-like</fullName>
    </submittedName>
</protein>
<organism evidence="1 2">
    <name type="scientific">Orycteropus afer afer</name>
    <dbReference type="NCBI Taxonomy" id="1230840"/>
    <lineage>
        <taxon>Eukaryota</taxon>
        <taxon>Metazoa</taxon>
        <taxon>Chordata</taxon>
        <taxon>Craniata</taxon>
        <taxon>Vertebrata</taxon>
        <taxon>Euteleostomi</taxon>
        <taxon>Mammalia</taxon>
        <taxon>Eutheria</taxon>
        <taxon>Afrotheria</taxon>
        <taxon>Tubulidentata</taxon>
        <taxon>Orycteropodidae</taxon>
        <taxon>Orycteropus</taxon>
    </lineage>
</organism>
<gene>
    <name evidence="2" type="primary">LOC103211295</name>
</gene>
<keyword evidence="1" id="KW-1185">Reference proteome</keyword>
<dbReference type="Proteomes" id="UP000694850">
    <property type="component" value="Unplaced"/>
</dbReference>